<keyword evidence="3 6" id="KW-0540">Nuclease</keyword>
<gene>
    <name evidence="6" type="primary">xseB</name>
    <name evidence="8" type="ORF">FC72_GL000081</name>
</gene>
<accession>A0A0R1J2T7</accession>
<comment type="similarity">
    <text evidence="1 6">Belongs to the XseB family.</text>
</comment>
<evidence type="ECO:0000256" key="4">
    <source>
        <dbReference type="ARBA" id="ARBA00022801"/>
    </source>
</evidence>
<dbReference type="PANTHER" id="PTHR34137:SF1">
    <property type="entry name" value="EXODEOXYRIBONUCLEASE 7 SMALL SUBUNIT"/>
    <property type="match status" value="1"/>
</dbReference>
<evidence type="ECO:0000313" key="8">
    <source>
        <dbReference type="EMBL" id="KRK65638.1"/>
    </source>
</evidence>
<dbReference type="NCBIfam" id="TIGR01280">
    <property type="entry name" value="xseB"/>
    <property type="match status" value="1"/>
</dbReference>
<dbReference type="HAMAP" id="MF_00337">
    <property type="entry name" value="Exonuc_7_S"/>
    <property type="match status" value="1"/>
</dbReference>
<dbReference type="PATRIC" id="fig|1423811.3.peg.81"/>
<dbReference type="SUPFAM" id="SSF116842">
    <property type="entry name" value="XseB-like"/>
    <property type="match status" value="1"/>
</dbReference>
<keyword evidence="9" id="KW-1185">Reference proteome</keyword>
<feature type="region of interest" description="Disordered" evidence="7">
    <location>
        <begin position="58"/>
        <end position="79"/>
    </location>
</feature>
<comment type="subcellular location">
    <subcellularLocation>
        <location evidence="6">Cytoplasm</location>
    </subcellularLocation>
</comment>
<dbReference type="PANTHER" id="PTHR34137">
    <property type="entry name" value="EXODEOXYRIBONUCLEASE 7 SMALL SUBUNIT"/>
    <property type="match status" value="1"/>
</dbReference>
<evidence type="ECO:0000256" key="5">
    <source>
        <dbReference type="ARBA" id="ARBA00022839"/>
    </source>
</evidence>
<feature type="compositionally biased region" description="Basic and acidic residues" evidence="7">
    <location>
        <begin position="61"/>
        <end position="79"/>
    </location>
</feature>
<dbReference type="Pfam" id="PF02609">
    <property type="entry name" value="Exonuc_VII_S"/>
    <property type="match status" value="1"/>
</dbReference>
<comment type="caution">
    <text evidence="8">The sequence shown here is derived from an EMBL/GenBank/DDBJ whole genome shotgun (WGS) entry which is preliminary data.</text>
</comment>
<keyword evidence="4 6" id="KW-0378">Hydrolase</keyword>
<dbReference type="OrthoDB" id="9798666at2"/>
<keyword evidence="5 6" id="KW-0269">Exonuclease</keyword>
<dbReference type="STRING" id="1423811.FC72_GL000081"/>
<dbReference type="Proteomes" id="UP000050929">
    <property type="component" value="Unassembled WGS sequence"/>
</dbReference>
<comment type="function">
    <text evidence="6">Bidirectionally degrades single-stranded DNA into large acid-insoluble oligonucleotides, which are then degraded further into small acid-soluble oligonucleotides.</text>
</comment>
<comment type="catalytic activity">
    <reaction evidence="6">
        <text>Exonucleolytic cleavage in either 5'- to 3'- or 3'- to 5'-direction to yield nucleoside 5'-phosphates.</text>
        <dbReference type="EC" id="3.1.11.6"/>
    </reaction>
</comment>
<dbReference type="GO" id="GO:0008855">
    <property type="term" value="F:exodeoxyribonuclease VII activity"/>
    <property type="evidence" value="ECO:0007669"/>
    <property type="project" value="UniProtKB-UniRule"/>
</dbReference>
<sequence>MAEDKKSFEDNLKDLEDIVTNLENGNVPLEEAMENFKKGVSLSKKLEKTLSDAETTVTKIMQKDGSESTLEDKDNEGNE</sequence>
<organism evidence="8 9">
    <name type="scientific">Companilactobacillus tucceti DSM 20183</name>
    <dbReference type="NCBI Taxonomy" id="1423811"/>
    <lineage>
        <taxon>Bacteria</taxon>
        <taxon>Bacillati</taxon>
        <taxon>Bacillota</taxon>
        <taxon>Bacilli</taxon>
        <taxon>Lactobacillales</taxon>
        <taxon>Lactobacillaceae</taxon>
        <taxon>Companilactobacillus</taxon>
    </lineage>
</organism>
<dbReference type="EC" id="3.1.11.6" evidence="6"/>
<dbReference type="GO" id="GO:0006308">
    <property type="term" value="P:DNA catabolic process"/>
    <property type="evidence" value="ECO:0007669"/>
    <property type="project" value="UniProtKB-UniRule"/>
</dbReference>
<comment type="subunit">
    <text evidence="6">Heterooligomer composed of large and small subunits.</text>
</comment>
<dbReference type="GO" id="GO:0009318">
    <property type="term" value="C:exodeoxyribonuclease VII complex"/>
    <property type="evidence" value="ECO:0007669"/>
    <property type="project" value="UniProtKB-UniRule"/>
</dbReference>
<dbReference type="InterPro" id="IPR003761">
    <property type="entry name" value="Exonuc_VII_S"/>
</dbReference>
<evidence type="ECO:0000256" key="6">
    <source>
        <dbReference type="HAMAP-Rule" id="MF_00337"/>
    </source>
</evidence>
<keyword evidence="2 6" id="KW-0963">Cytoplasm</keyword>
<name>A0A0R1J2T7_9LACO</name>
<evidence type="ECO:0000256" key="2">
    <source>
        <dbReference type="ARBA" id="ARBA00022490"/>
    </source>
</evidence>
<dbReference type="InterPro" id="IPR037004">
    <property type="entry name" value="Exonuc_VII_ssu_sf"/>
</dbReference>
<evidence type="ECO:0000256" key="7">
    <source>
        <dbReference type="SAM" id="MobiDB-lite"/>
    </source>
</evidence>
<evidence type="ECO:0000256" key="3">
    <source>
        <dbReference type="ARBA" id="ARBA00022722"/>
    </source>
</evidence>
<dbReference type="GO" id="GO:0005829">
    <property type="term" value="C:cytosol"/>
    <property type="evidence" value="ECO:0007669"/>
    <property type="project" value="TreeGrafter"/>
</dbReference>
<dbReference type="Gene3D" id="1.10.287.1040">
    <property type="entry name" value="Exonuclease VII, small subunit"/>
    <property type="match status" value="1"/>
</dbReference>
<dbReference type="PIRSF" id="PIRSF006488">
    <property type="entry name" value="Exonuc_VII_S"/>
    <property type="match status" value="1"/>
</dbReference>
<dbReference type="NCBIfam" id="NF002138">
    <property type="entry name" value="PRK00977.1-2"/>
    <property type="match status" value="1"/>
</dbReference>
<evidence type="ECO:0000256" key="1">
    <source>
        <dbReference type="ARBA" id="ARBA00009998"/>
    </source>
</evidence>
<protein>
    <recommendedName>
        <fullName evidence="6">Exodeoxyribonuclease 7 small subunit</fullName>
        <ecNumber evidence="6">3.1.11.6</ecNumber>
    </recommendedName>
    <alternativeName>
        <fullName evidence="6">Exodeoxyribonuclease VII small subunit</fullName>
        <shortName evidence="6">Exonuclease VII small subunit</shortName>
    </alternativeName>
</protein>
<dbReference type="RefSeq" id="WP_057763631.1">
    <property type="nucleotide sequence ID" value="NZ_AZDG01000001.1"/>
</dbReference>
<reference evidence="8 9" key="1">
    <citation type="journal article" date="2015" name="Genome Announc.">
        <title>Expanding the biotechnology potential of lactobacilli through comparative genomics of 213 strains and associated genera.</title>
        <authorList>
            <person name="Sun Z."/>
            <person name="Harris H.M."/>
            <person name="McCann A."/>
            <person name="Guo C."/>
            <person name="Argimon S."/>
            <person name="Zhang W."/>
            <person name="Yang X."/>
            <person name="Jeffery I.B."/>
            <person name="Cooney J.C."/>
            <person name="Kagawa T.F."/>
            <person name="Liu W."/>
            <person name="Song Y."/>
            <person name="Salvetti E."/>
            <person name="Wrobel A."/>
            <person name="Rasinkangas P."/>
            <person name="Parkhill J."/>
            <person name="Rea M.C."/>
            <person name="O'Sullivan O."/>
            <person name="Ritari J."/>
            <person name="Douillard F.P."/>
            <person name="Paul Ross R."/>
            <person name="Yang R."/>
            <person name="Briner A.E."/>
            <person name="Felis G.E."/>
            <person name="de Vos W.M."/>
            <person name="Barrangou R."/>
            <person name="Klaenhammer T.R."/>
            <person name="Caufield P.W."/>
            <person name="Cui Y."/>
            <person name="Zhang H."/>
            <person name="O'Toole P.W."/>
        </authorList>
    </citation>
    <scope>NUCLEOTIDE SEQUENCE [LARGE SCALE GENOMIC DNA]</scope>
    <source>
        <strain evidence="8 9">DSM 20183</strain>
    </source>
</reference>
<proteinExistence type="inferred from homology"/>
<dbReference type="AlphaFoldDB" id="A0A0R1J2T7"/>
<dbReference type="EMBL" id="AZDG01000001">
    <property type="protein sequence ID" value="KRK65638.1"/>
    <property type="molecule type" value="Genomic_DNA"/>
</dbReference>
<evidence type="ECO:0000313" key="9">
    <source>
        <dbReference type="Proteomes" id="UP000050929"/>
    </source>
</evidence>